<protein>
    <submittedName>
        <fullName evidence="1">Uncharacterized protein</fullName>
    </submittedName>
</protein>
<reference evidence="1" key="1">
    <citation type="submission" date="2020-02" db="EMBL/GenBank/DDBJ databases">
        <authorList>
            <person name="Meier V. D."/>
        </authorList>
    </citation>
    <scope>NUCLEOTIDE SEQUENCE</scope>
    <source>
        <strain evidence="1">AVDCRST_MAG87</strain>
    </source>
</reference>
<sequence length="31" mass="3452">MALRHPAATSFEKLCVDPIPAAEASDRERIR</sequence>
<evidence type="ECO:0000313" key="1">
    <source>
        <dbReference type="EMBL" id="CAA9566315.1"/>
    </source>
</evidence>
<organism evidence="1">
    <name type="scientific">uncultured Thermomicrobiales bacterium</name>
    <dbReference type="NCBI Taxonomy" id="1645740"/>
    <lineage>
        <taxon>Bacteria</taxon>
        <taxon>Pseudomonadati</taxon>
        <taxon>Thermomicrobiota</taxon>
        <taxon>Thermomicrobia</taxon>
        <taxon>Thermomicrobiales</taxon>
        <taxon>environmental samples</taxon>
    </lineage>
</organism>
<dbReference type="EMBL" id="CADCWJ010000451">
    <property type="protein sequence ID" value="CAA9566315.1"/>
    <property type="molecule type" value="Genomic_DNA"/>
</dbReference>
<accession>A0A6J4V236</accession>
<proteinExistence type="predicted"/>
<dbReference type="AlphaFoldDB" id="A0A6J4V236"/>
<gene>
    <name evidence="1" type="ORF">AVDCRST_MAG87-1984</name>
</gene>
<name>A0A6J4V236_9BACT</name>